<dbReference type="STRING" id="690307.A0A1L9WWM4"/>
<dbReference type="GO" id="GO:0019346">
    <property type="term" value="P:transsulfuration"/>
    <property type="evidence" value="ECO:0007669"/>
    <property type="project" value="InterPro"/>
</dbReference>
<dbReference type="Gene3D" id="3.40.640.10">
    <property type="entry name" value="Type I PLP-dependent aspartate aminotransferase-like (Major domain)"/>
    <property type="match status" value="1"/>
</dbReference>
<accession>A0A1L9WWM4</accession>
<evidence type="ECO:0000313" key="5">
    <source>
        <dbReference type="Proteomes" id="UP000184546"/>
    </source>
</evidence>
<dbReference type="OMA" id="TAYPRMM"/>
<comment type="cofactor">
    <cofactor evidence="1 3">
        <name>pyridoxal 5'-phosphate</name>
        <dbReference type="ChEBI" id="CHEBI:597326"/>
    </cofactor>
</comment>
<dbReference type="Gene3D" id="3.90.1150.10">
    <property type="entry name" value="Aspartate Aminotransferase, domain 1"/>
    <property type="match status" value="1"/>
</dbReference>
<dbReference type="RefSeq" id="XP_020056667.1">
    <property type="nucleotide sequence ID" value="XM_020202567.1"/>
</dbReference>
<dbReference type="InterPro" id="IPR015421">
    <property type="entry name" value="PyrdxlP-dep_Trfase_major"/>
</dbReference>
<dbReference type="SUPFAM" id="SSF53383">
    <property type="entry name" value="PLP-dependent transferases"/>
    <property type="match status" value="1"/>
</dbReference>
<dbReference type="PANTHER" id="PTHR42699">
    <property type="match status" value="1"/>
</dbReference>
<dbReference type="InterPro" id="IPR015424">
    <property type="entry name" value="PyrdxlP-dep_Trfase"/>
</dbReference>
<dbReference type="Proteomes" id="UP000184546">
    <property type="component" value="Unassembled WGS sequence"/>
</dbReference>
<gene>
    <name evidence="4" type="ORF">ASPACDRAFT_52063</name>
</gene>
<reference evidence="5" key="1">
    <citation type="journal article" date="2017" name="Genome Biol.">
        <title>Comparative genomics reveals high biological diversity and specific adaptations in the industrially and medically important fungal genus Aspergillus.</title>
        <authorList>
            <person name="de Vries R.P."/>
            <person name="Riley R."/>
            <person name="Wiebenga A."/>
            <person name="Aguilar-Osorio G."/>
            <person name="Amillis S."/>
            <person name="Uchima C.A."/>
            <person name="Anderluh G."/>
            <person name="Asadollahi M."/>
            <person name="Askin M."/>
            <person name="Barry K."/>
            <person name="Battaglia E."/>
            <person name="Bayram O."/>
            <person name="Benocci T."/>
            <person name="Braus-Stromeyer S.A."/>
            <person name="Caldana C."/>
            <person name="Canovas D."/>
            <person name="Cerqueira G.C."/>
            <person name="Chen F."/>
            <person name="Chen W."/>
            <person name="Choi C."/>
            <person name="Clum A."/>
            <person name="Dos Santos R.A."/>
            <person name="Damasio A.R."/>
            <person name="Diallinas G."/>
            <person name="Emri T."/>
            <person name="Fekete E."/>
            <person name="Flipphi M."/>
            <person name="Freyberg S."/>
            <person name="Gallo A."/>
            <person name="Gournas C."/>
            <person name="Habgood R."/>
            <person name="Hainaut M."/>
            <person name="Harispe M.L."/>
            <person name="Henrissat B."/>
            <person name="Hilden K.S."/>
            <person name="Hope R."/>
            <person name="Hossain A."/>
            <person name="Karabika E."/>
            <person name="Karaffa L."/>
            <person name="Karanyi Z."/>
            <person name="Krasevec N."/>
            <person name="Kuo A."/>
            <person name="Kusch H."/>
            <person name="LaButti K."/>
            <person name="Lagendijk E.L."/>
            <person name="Lapidus A."/>
            <person name="Levasseur A."/>
            <person name="Lindquist E."/>
            <person name="Lipzen A."/>
            <person name="Logrieco A.F."/>
            <person name="MacCabe A."/>
            <person name="Maekelae M.R."/>
            <person name="Malavazi I."/>
            <person name="Melin P."/>
            <person name="Meyer V."/>
            <person name="Mielnichuk N."/>
            <person name="Miskei M."/>
            <person name="Molnar A.P."/>
            <person name="Mule G."/>
            <person name="Ngan C.Y."/>
            <person name="Orejas M."/>
            <person name="Orosz E."/>
            <person name="Ouedraogo J.P."/>
            <person name="Overkamp K.M."/>
            <person name="Park H.-S."/>
            <person name="Perrone G."/>
            <person name="Piumi F."/>
            <person name="Punt P.J."/>
            <person name="Ram A.F."/>
            <person name="Ramon A."/>
            <person name="Rauscher S."/>
            <person name="Record E."/>
            <person name="Riano-Pachon D.M."/>
            <person name="Robert V."/>
            <person name="Roehrig J."/>
            <person name="Ruller R."/>
            <person name="Salamov A."/>
            <person name="Salih N.S."/>
            <person name="Samson R.A."/>
            <person name="Sandor E."/>
            <person name="Sanguinetti M."/>
            <person name="Schuetze T."/>
            <person name="Sepcic K."/>
            <person name="Shelest E."/>
            <person name="Sherlock G."/>
            <person name="Sophianopoulou V."/>
            <person name="Squina F.M."/>
            <person name="Sun H."/>
            <person name="Susca A."/>
            <person name="Todd R.B."/>
            <person name="Tsang A."/>
            <person name="Unkles S.E."/>
            <person name="van de Wiele N."/>
            <person name="van Rossen-Uffink D."/>
            <person name="Oliveira J.V."/>
            <person name="Vesth T.C."/>
            <person name="Visser J."/>
            <person name="Yu J.-H."/>
            <person name="Zhou M."/>
            <person name="Andersen M.R."/>
            <person name="Archer D.B."/>
            <person name="Baker S.E."/>
            <person name="Benoit I."/>
            <person name="Brakhage A.A."/>
            <person name="Braus G.H."/>
            <person name="Fischer R."/>
            <person name="Frisvad J.C."/>
            <person name="Goldman G.H."/>
            <person name="Houbraken J."/>
            <person name="Oakley B."/>
            <person name="Pocsi I."/>
            <person name="Scazzocchio C."/>
            <person name="Seiboth B."/>
            <person name="vanKuyk P.A."/>
            <person name="Wortman J."/>
            <person name="Dyer P.S."/>
            <person name="Grigoriev I.V."/>
        </authorList>
    </citation>
    <scope>NUCLEOTIDE SEQUENCE [LARGE SCALE GENOMIC DNA]</scope>
    <source>
        <strain evidence="5">ATCC 16872 / CBS 172.66 / WB 5094</strain>
    </source>
</reference>
<evidence type="ECO:0000256" key="2">
    <source>
        <dbReference type="ARBA" id="ARBA00022898"/>
    </source>
</evidence>
<name>A0A1L9WWM4_ASPA1</name>
<dbReference type="Pfam" id="PF01053">
    <property type="entry name" value="Cys_Met_Meta_PP"/>
    <property type="match status" value="1"/>
</dbReference>
<evidence type="ECO:0000256" key="1">
    <source>
        <dbReference type="ARBA" id="ARBA00001933"/>
    </source>
</evidence>
<comment type="similarity">
    <text evidence="3">Belongs to the trans-sulfuration enzymes family.</text>
</comment>
<dbReference type="EMBL" id="KV878976">
    <property type="protein sequence ID" value="OJK00328.1"/>
    <property type="molecule type" value="Genomic_DNA"/>
</dbReference>
<dbReference type="InterPro" id="IPR000277">
    <property type="entry name" value="Cys/Met-Metab_PyrdxlP-dep_enz"/>
</dbReference>
<dbReference type="GO" id="GO:0003962">
    <property type="term" value="F:cystathionine gamma-synthase activity"/>
    <property type="evidence" value="ECO:0007669"/>
    <property type="project" value="TreeGrafter"/>
</dbReference>
<proteinExistence type="inferred from homology"/>
<evidence type="ECO:0000256" key="3">
    <source>
        <dbReference type="RuleBase" id="RU362118"/>
    </source>
</evidence>
<dbReference type="InterPro" id="IPR015422">
    <property type="entry name" value="PyrdxlP-dep_Trfase_small"/>
</dbReference>
<organism evidence="4 5">
    <name type="scientific">Aspergillus aculeatus (strain ATCC 16872 / CBS 172.66 / WB 5094)</name>
    <dbReference type="NCBI Taxonomy" id="690307"/>
    <lineage>
        <taxon>Eukaryota</taxon>
        <taxon>Fungi</taxon>
        <taxon>Dikarya</taxon>
        <taxon>Ascomycota</taxon>
        <taxon>Pezizomycotina</taxon>
        <taxon>Eurotiomycetes</taxon>
        <taxon>Eurotiomycetidae</taxon>
        <taxon>Eurotiales</taxon>
        <taxon>Aspergillaceae</taxon>
        <taxon>Aspergillus</taxon>
        <taxon>Aspergillus subgen. Circumdati</taxon>
    </lineage>
</organism>
<sequence>MSSTIDLGDSFPSLTTHAVSMFLPTWTADTDYEEGAKTANIKAMLFPSREAAERCRDFIITIKAEAAKEVLVGNDLLPIAKQYWQHSGDGISVRQADRHHKAVPENRESTQSLEERFGRNLDLSFTKVDLSSTAAVKQSSSQANSQGVTGVSDDDVYLYPCGMSIIFNTQRMLFAVRGQRKSISFGFPYVDTLEIWHGSSDRLDGLDGLEARLQAGERYLAFLCEIPGNPMLKSPGLRRVSELTDMYDFAVVVDETNGNSVHVQLLPPADVVVNSLTKIFTGDCNVMGGSVILDPESRYYLPLKGPHPLVKDVGYPKYSPTKRFYDKCRTPTGGYGDLLSFTFHPKKHTVAFLDRIETAKGPSLGTKFTLTFGVEIVEDLKARFAVALEAAEAIVSGSV</sequence>
<dbReference type="GO" id="GO:0030170">
    <property type="term" value="F:pyridoxal phosphate binding"/>
    <property type="evidence" value="ECO:0007669"/>
    <property type="project" value="InterPro"/>
</dbReference>
<dbReference type="PANTHER" id="PTHR42699:SF1">
    <property type="entry name" value="CYSTATHIONINE GAMMA-SYNTHASE-RELATED"/>
    <property type="match status" value="1"/>
</dbReference>
<dbReference type="InterPro" id="IPR051750">
    <property type="entry name" value="Trans-sulfuration_enzymes"/>
</dbReference>
<dbReference type="VEuPathDB" id="FungiDB:ASPACDRAFT_52063"/>
<dbReference type="GeneID" id="30976381"/>
<evidence type="ECO:0000313" key="4">
    <source>
        <dbReference type="EMBL" id="OJK00328.1"/>
    </source>
</evidence>
<keyword evidence="5" id="KW-1185">Reference proteome</keyword>
<protein>
    <submittedName>
        <fullName evidence="4">Uncharacterized protein</fullName>
    </submittedName>
</protein>
<keyword evidence="2 3" id="KW-0663">Pyridoxal phosphate</keyword>
<dbReference type="OrthoDB" id="10047078at2759"/>
<dbReference type="AlphaFoldDB" id="A0A1L9WWM4"/>